<name>A0A419SVA2_9FIRM</name>
<keyword evidence="3" id="KW-1185">Reference proteome</keyword>
<evidence type="ECO:0000313" key="3">
    <source>
        <dbReference type="Proteomes" id="UP000284177"/>
    </source>
</evidence>
<reference evidence="2 3" key="1">
    <citation type="submission" date="2016-08" db="EMBL/GenBank/DDBJ databases">
        <title>Novel Firmicutes and Novel Genomes.</title>
        <authorList>
            <person name="Poppleton D.I."/>
            <person name="Gribaldo S."/>
        </authorList>
    </citation>
    <scope>NUCLEOTIDE SEQUENCE [LARGE SCALE GENOMIC DNA]</scope>
    <source>
        <strain evidence="2 3">CTT3</strain>
    </source>
</reference>
<accession>A0A419SVA2</accession>
<dbReference type="GO" id="GO:0016491">
    <property type="term" value="F:oxidoreductase activity"/>
    <property type="evidence" value="ECO:0007669"/>
    <property type="project" value="InterPro"/>
</dbReference>
<dbReference type="Gene3D" id="3.40.50.720">
    <property type="entry name" value="NAD(P)-binding Rossmann-like Domain"/>
    <property type="match status" value="1"/>
</dbReference>
<evidence type="ECO:0000313" key="2">
    <source>
        <dbReference type="EMBL" id="RKD29143.1"/>
    </source>
</evidence>
<evidence type="ECO:0000259" key="1">
    <source>
        <dbReference type="Pfam" id="PF00056"/>
    </source>
</evidence>
<sequence length="413" mass="47389">MFYYRLKDKILFSRFKYSNLIEIDEKEANKCDSMIYFLTKMDPKKSRRSFAISDPSLLFMKSESVELLQKENTSYNIPSWIEEKVNSLKVVSINTSYPNWQESLNLSYPKKWRINILALGDVGGMLLTGLRLIGGNYISSIGIYDRTPKKVKRWEYEMNQVLSPFDNKKYPEVYGITKEELFDCDMFVFCASKSVPPVGNETKDVRMVQFKDNSKIIKEYAKMARNKNFKGIFSVVSDPVDLLCKVVFLESNRNSNDKLDFQGLAPEQIRGYGLGVMHARACYYAKQDKSTIHYLKEGRAFGPHGKGLIIADSIKNYNNQLSEYLTKKALKANLEVRKTGFKPYIAPALSSGALSILATISGKWHYSSTFLGGVFMGTNNRLIETGTELERLDLPKELFKKIKNTYERLEKIV</sequence>
<dbReference type="InterPro" id="IPR001236">
    <property type="entry name" value="Lactate/malate_DH_N"/>
</dbReference>
<organism evidence="2 3">
    <name type="scientific">Thermohalobacter berrensis</name>
    <dbReference type="NCBI Taxonomy" id="99594"/>
    <lineage>
        <taxon>Bacteria</taxon>
        <taxon>Bacillati</taxon>
        <taxon>Bacillota</taxon>
        <taxon>Tissierellia</taxon>
        <taxon>Tissierellales</taxon>
        <taxon>Thermohalobacteraceae</taxon>
        <taxon>Thermohalobacter</taxon>
    </lineage>
</organism>
<comment type="caution">
    <text evidence="2">The sequence shown here is derived from an EMBL/GenBank/DDBJ whole genome shotgun (WGS) entry which is preliminary data.</text>
</comment>
<gene>
    <name evidence="2" type="ORF">BET03_06250</name>
</gene>
<protein>
    <submittedName>
        <fullName evidence="2">Lactate dehydrogenase</fullName>
    </submittedName>
</protein>
<dbReference type="EMBL" id="MCIB01000038">
    <property type="protein sequence ID" value="RKD29143.1"/>
    <property type="molecule type" value="Genomic_DNA"/>
</dbReference>
<dbReference type="Pfam" id="PF00056">
    <property type="entry name" value="Ldh_1_N"/>
    <property type="match status" value="1"/>
</dbReference>
<dbReference type="Proteomes" id="UP000284177">
    <property type="component" value="Unassembled WGS sequence"/>
</dbReference>
<dbReference type="RefSeq" id="WP_183108857.1">
    <property type="nucleotide sequence ID" value="NZ_MCIB01000038.1"/>
</dbReference>
<proteinExistence type="predicted"/>
<dbReference type="SUPFAM" id="SSF51735">
    <property type="entry name" value="NAD(P)-binding Rossmann-fold domains"/>
    <property type="match status" value="1"/>
</dbReference>
<feature type="domain" description="Lactate/malate dehydrogenase N-terminal" evidence="1">
    <location>
        <begin position="114"/>
        <end position="254"/>
    </location>
</feature>
<dbReference type="AlphaFoldDB" id="A0A419SVA2"/>
<dbReference type="InterPro" id="IPR036291">
    <property type="entry name" value="NAD(P)-bd_dom_sf"/>
</dbReference>